<dbReference type="Proteomes" id="UP001152320">
    <property type="component" value="Chromosome 8"/>
</dbReference>
<dbReference type="InterPro" id="IPR017850">
    <property type="entry name" value="Alkaline_phosphatase_core_sf"/>
</dbReference>
<keyword evidence="6" id="KW-0106">Calcium</keyword>
<keyword evidence="9" id="KW-1185">Reference proteome</keyword>
<dbReference type="Pfam" id="PF00884">
    <property type="entry name" value="Sulfatase"/>
    <property type="match status" value="1"/>
</dbReference>
<protein>
    <submittedName>
        <fullName evidence="8">Arylsulfatase G</fullName>
    </submittedName>
</protein>
<dbReference type="Pfam" id="PF14707">
    <property type="entry name" value="Sulfatase_C"/>
    <property type="match status" value="1"/>
</dbReference>
<dbReference type="GO" id="GO:0046872">
    <property type="term" value="F:metal ion binding"/>
    <property type="evidence" value="ECO:0007669"/>
    <property type="project" value="UniProtKB-KW"/>
</dbReference>
<comment type="caution">
    <text evidence="8">The sequence shown here is derived from an EMBL/GenBank/DDBJ whole genome shotgun (WGS) entry which is preliminary data.</text>
</comment>
<dbReference type="InterPro" id="IPR050738">
    <property type="entry name" value="Sulfatase"/>
</dbReference>
<keyword evidence="4" id="KW-0732">Signal</keyword>
<evidence type="ECO:0000256" key="1">
    <source>
        <dbReference type="ARBA" id="ARBA00001913"/>
    </source>
</evidence>
<dbReference type="Gene3D" id="3.30.1120.10">
    <property type="match status" value="1"/>
</dbReference>
<evidence type="ECO:0000256" key="3">
    <source>
        <dbReference type="ARBA" id="ARBA00022723"/>
    </source>
</evidence>
<evidence type="ECO:0000259" key="7">
    <source>
        <dbReference type="Pfam" id="PF00884"/>
    </source>
</evidence>
<dbReference type="AlphaFoldDB" id="A0A9Q1C464"/>
<evidence type="ECO:0000256" key="5">
    <source>
        <dbReference type="ARBA" id="ARBA00022801"/>
    </source>
</evidence>
<accession>A0A9Q1C464</accession>
<sequence>MAAQFIQNGLYSSNPYLLYVALAHMHVPLFHMPEFEGKSASNTVYGDTLMEMDNTIKTIVEAIKESGEEENTLVWVVSDNGPNEYECQYGGSLGPFTGTWQREQGGGASKGSVFEAGHRVPSIVYWPGTIKGGQVSDALTSTMDIYPTMAALANIQMPDKRIYDGVDISDLLMGTPALSRRVLFHPIAHIVDGPRQCVIDAVRKDDYKAIFAAGGYRACGENPGITQSYSPPLIFNVKEDPMESSPLDPDSDLFRSVLEQVDQAMVDIHRTLKLDKTPVQEGEYDPCALPCCNPLNVVCRCN</sequence>
<organism evidence="8 9">
    <name type="scientific">Holothuria leucospilota</name>
    <name type="common">Black long sea cucumber</name>
    <name type="synonym">Mertensiothuria leucospilota</name>
    <dbReference type="NCBI Taxonomy" id="206669"/>
    <lineage>
        <taxon>Eukaryota</taxon>
        <taxon>Metazoa</taxon>
        <taxon>Echinodermata</taxon>
        <taxon>Eleutherozoa</taxon>
        <taxon>Echinozoa</taxon>
        <taxon>Holothuroidea</taxon>
        <taxon>Aspidochirotacea</taxon>
        <taxon>Aspidochirotida</taxon>
        <taxon>Holothuriidae</taxon>
        <taxon>Holothuria</taxon>
    </lineage>
</organism>
<evidence type="ECO:0000313" key="9">
    <source>
        <dbReference type="Proteomes" id="UP001152320"/>
    </source>
</evidence>
<name>A0A9Q1C464_HOLLE</name>
<dbReference type="PANTHER" id="PTHR42693:SF42">
    <property type="entry name" value="ARYLSULFATASE G"/>
    <property type="match status" value="1"/>
</dbReference>
<reference evidence="8" key="1">
    <citation type="submission" date="2021-10" db="EMBL/GenBank/DDBJ databases">
        <title>Tropical sea cucumber genome reveals ecological adaptation and Cuvierian tubules defense mechanism.</title>
        <authorList>
            <person name="Chen T."/>
        </authorList>
    </citation>
    <scope>NUCLEOTIDE SEQUENCE</scope>
    <source>
        <strain evidence="8">Nanhai2018</strain>
        <tissue evidence="8">Muscle</tissue>
    </source>
</reference>
<proteinExistence type="inferred from homology"/>
<feature type="domain" description="Sulfatase N-terminal" evidence="7">
    <location>
        <begin position="13"/>
        <end position="155"/>
    </location>
</feature>
<evidence type="ECO:0000256" key="2">
    <source>
        <dbReference type="ARBA" id="ARBA00008779"/>
    </source>
</evidence>
<dbReference type="GO" id="GO:0004065">
    <property type="term" value="F:arylsulfatase activity"/>
    <property type="evidence" value="ECO:0007669"/>
    <property type="project" value="TreeGrafter"/>
</dbReference>
<dbReference type="EMBL" id="JAIZAY010000008">
    <property type="protein sequence ID" value="KAJ8038062.1"/>
    <property type="molecule type" value="Genomic_DNA"/>
</dbReference>
<gene>
    <name evidence="8" type="ORF">HOLleu_19036</name>
</gene>
<dbReference type="Gene3D" id="3.40.720.10">
    <property type="entry name" value="Alkaline Phosphatase, subunit A"/>
    <property type="match status" value="1"/>
</dbReference>
<dbReference type="InterPro" id="IPR000917">
    <property type="entry name" value="Sulfatase_N"/>
</dbReference>
<keyword evidence="3" id="KW-0479">Metal-binding</keyword>
<dbReference type="PANTHER" id="PTHR42693">
    <property type="entry name" value="ARYLSULFATASE FAMILY MEMBER"/>
    <property type="match status" value="1"/>
</dbReference>
<comment type="cofactor">
    <cofactor evidence="1">
        <name>Ca(2+)</name>
        <dbReference type="ChEBI" id="CHEBI:29108"/>
    </cofactor>
</comment>
<dbReference type="OrthoDB" id="103349at2759"/>
<keyword evidence="5" id="KW-0378">Hydrolase</keyword>
<comment type="similarity">
    <text evidence="2">Belongs to the sulfatase family.</text>
</comment>
<evidence type="ECO:0000313" key="8">
    <source>
        <dbReference type="EMBL" id="KAJ8038062.1"/>
    </source>
</evidence>
<evidence type="ECO:0000256" key="6">
    <source>
        <dbReference type="ARBA" id="ARBA00022837"/>
    </source>
</evidence>
<evidence type="ECO:0000256" key="4">
    <source>
        <dbReference type="ARBA" id="ARBA00022729"/>
    </source>
</evidence>
<dbReference type="SUPFAM" id="SSF53649">
    <property type="entry name" value="Alkaline phosphatase-like"/>
    <property type="match status" value="1"/>
</dbReference>